<gene>
    <name evidence="1" type="ORF">C0Q70_16915</name>
</gene>
<protein>
    <submittedName>
        <fullName evidence="1">Uncharacterized protein</fullName>
    </submittedName>
</protein>
<dbReference type="PANTHER" id="PTHR21174">
    <property type="match status" value="1"/>
</dbReference>
<reference evidence="1 2" key="1">
    <citation type="submission" date="2018-04" db="EMBL/GenBank/DDBJ databases">
        <title>The genome of golden apple snail Pomacea canaliculata provides insight into stress tolerance and invasive adaptation.</title>
        <authorList>
            <person name="Liu C."/>
            <person name="Liu B."/>
            <person name="Ren Y."/>
            <person name="Zhang Y."/>
            <person name="Wang H."/>
            <person name="Li S."/>
            <person name="Jiang F."/>
            <person name="Yin L."/>
            <person name="Zhang G."/>
            <person name="Qian W."/>
            <person name="Fan W."/>
        </authorList>
    </citation>
    <scope>NUCLEOTIDE SEQUENCE [LARGE SCALE GENOMIC DNA]</scope>
    <source>
        <strain evidence="1">SZHN2017</strain>
        <tissue evidence="1">Muscle</tissue>
    </source>
</reference>
<dbReference type="EMBL" id="PZQS01000010">
    <property type="protein sequence ID" value="PVD23642.1"/>
    <property type="molecule type" value="Genomic_DNA"/>
</dbReference>
<evidence type="ECO:0000313" key="1">
    <source>
        <dbReference type="EMBL" id="PVD23642.1"/>
    </source>
</evidence>
<name>A0A2T7NR65_POMCA</name>
<dbReference type="OrthoDB" id="330671at2759"/>
<dbReference type="InterPro" id="IPR009218">
    <property type="entry name" value="HD_phosphohydro"/>
</dbReference>
<dbReference type="Proteomes" id="UP000245119">
    <property type="component" value="Linkage Group LG10"/>
</dbReference>
<evidence type="ECO:0000313" key="2">
    <source>
        <dbReference type="Proteomes" id="UP000245119"/>
    </source>
</evidence>
<dbReference type="PANTHER" id="PTHR21174:SF0">
    <property type="entry name" value="HD PHOSPHOHYDROLASE FAMILY PROTEIN-RELATED"/>
    <property type="match status" value="1"/>
</dbReference>
<comment type="caution">
    <text evidence="1">The sequence shown here is derived from an EMBL/GenBank/DDBJ whole genome shotgun (WGS) entry which is preliminary data.</text>
</comment>
<organism evidence="1 2">
    <name type="scientific">Pomacea canaliculata</name>
    <name type="common">Golden apple snail</name>
    <dbReference type="NCBI Taxonomy" id="400727"/>
    <lineage>
        <taxon>Eukaryota</taxon>
        <taxon>Metazoa</taxon>
        <taxon>Spiralia</taxon>
        <taxon>Lophotrochozoa</taxon>
        <taxon>Mollusca</taxon>
        <taxon>Gastropoda</taxon>
        <taxon>Caenogastropoda</taxon>
        <taxon>Architaenioglossa</taxon>
        <taxon>Ampullarioidea</taxon>
        <taxon>Ampullariidae</taxon>
        <taxon>Pomacea</taxon>
    </lineage>
</organism>
<accession>A0A2T7NR65</accession>
<dbReference type="PIRSF" id="PIRSF035170">
    <property type="entry name" value="HD_phosphohydro"/>
    <property type="match status" value="1"/>
</dbReference>
<dbReference type="SUPFAM" id="SSF109604">
    <property type="entry name" value="HD-domain/PDEase-like"/>
    <property type="match status" value="1"/>
</dbReference>
<keyword evidence="2" id="KW-1185">Reference proteome</keyword>
<dbReference type="AlphaFoldDB" id="A0A2T7NR65"/>
<proteinExistence type="predicted"/>
<sequence length="148" mass="17046">MHFSVSSIIYDPKSSTNEKDSIEVFKQFSAETSIAPELSDRVVQLITATITHQTDNNLQDTDMDFFLDFDMAVLGQPEKEYRAYAGAIRKEYSHVEDRLYSSGRAQVLQTFLERPNIFATLPFREMFEAQARENLKQEIEDLRLPALS</sequence>